<dbReference type="PANTHER" id="PTHR35090:SF1">
    <property type="entry name" value="SLR0144 PROTEIN"/>
    <property type="match status" value="1"/>
</dbReference>
<proteinExistence type="predicted"/>
<organism evidence="2 3">
    <name type="scientific">Cyanobacterium aponinum 0216</name>
    <dbReference type="NCBI Taxonomy" id="2676140"/>
    <lineage>
        <taxon>Bacteria</taxon>
        <taxon>Bacillati</taxon>
        <taxon>Cyanobacteriota</taxon>
        <taxon>Cyanophyceae</taxon>
        <taxon>Oscillatoriophycideae</taxon>
        <taxon>Chroococcales</taxon>
        <taxon>Geminocystaceae</taxon>
        <taxon>Cyanobacterium</taxon>
    </lineage>
</organism>
<name>A0A844GQ36_9CHRO</name>
<dbReference type="Proteomes" id="UP000437131">
    <property type="component" value="Unassembled WGS sequence"/>
</dbReference>
<protein>
    <submittedName>
        <fullName evidence="2">4-vinyl reductase</fullName>
    </submittedName>
</protein>
<comment type="caution">
    <text evidence="2">The sequence shown here is derived from an EMBL/GenBank/DDBJ whole genome shotgun (WGS) entry which is preliminary data.</text>
</comment>
<feature type="domain" description="4-vinyl reductase 4VR" evidence="1">
    <location>
        <begin position="131"/>
        <end position="192"/>
    </location>
</feature>
<dbReference type="InterPro" id="IPR024096">
    <property type="entry name" value="NO_sig/Golgi_transp_ligand-bd"/>
</dbReference>
<dbReference type="SUPFAM" id="SSF111126">
    <property type="entry name" value="Ligand-binding domain in the NO signalling and Golgi transport"/>
    <property type="match status" value="1"/>
</dbReference>
<dbReference type="AlphaFoldDB" id="A0A844GQ36"/>
<dbReference type="Gene3D" id="3.30.1380.20">
    <property type="entry name" value="Trafficking protein particle complex subunit 3"/>
    <property type="match status" value="1"/>
</dbReference>
<dbReference type="RefSeq" id="WP_155083558.1">
    <property type="nucleotide sequence ID" value="NZ_WMIA01000006.1"/>
</dbReference>
<gene>
    <name evidence="2" type="ORF">GGC33_07015</name>
</gene>
<evidence type="ECO:0000313" key="3">
    <source>
        <dbReference type="Proteomes" id="UP000437131"/>
    </source>
</evidence>
<dbReference type="SMART" id="SM00989">
    <property type="entry name" value="V4R"/>
    <property type="match status" value="1"/>
</dbReference>
<dbReference type="Pfam" id="PF02830">
    <property type="entry name" value="V4R"/>
    <property type="match status" value="1"/>
</dbReference>
<reference evidence="2 3" key="1">
    <citation type="submission" date="2019-11" db="EMBL/GenBank/DDBJ databases">
        <title>Isolation of a new High Light Tolerant Cyanobacteria.</title>
        <authorList>
            <person name="Dobson Z."/>
            <person name="Vaughn N."/>
            <person name="Vaughn M."/>
            <person name="Fromme P."/>
            <person name="Mazor Y."/>
        </authorList>
    </citation>
    <scope>NUCLEOTIDE SEQUENCE [LARGE SCALE GENOMIC DNA]</scope>
    <source>
        <strain evidence="2 3">0216</strain>
    </source>
</reference>
<accession>A0A844GQ36</accession>
<evidence type="ECO:0000259" key="1">
    <source>
        <dbReference type="SMART" id="SM00989"/>
    </source>
</evidence>
<dbReference type="EMBL" id="WMIA01000006">
    <property type="protein sequence ID" value="MTF38674.1"/>
    <property type="molecule type" value="Genomic_DNA"/>
</dbReference>
<evidence type="ECO:0000313" key="2">
    <source>
        <dbReference type="EMBL" id="MTF38674.1"/>
    </source>
</evidence>
<sequence>MISVADLVREKPLKGNYFAPSAYVQGDFELGLLETRLGSRLIALPEVFLQGVYEGLNEELGQASGLVLYNCGKWWGKSFYRRFLQEVSEYYETPLAQMEMVEFLSCLKQCWKTHGWGVIEFNFDYYSQGFIVVNTVNSPFVQAAPQGEGFACQPEAGILTSFFSQLTGEDLLALQTSCESMGASANYFIIGLNERMKSAKAWLEEGHDHEMVINLLCSGSSEA</sequence>
<dbReference type="PANTHER" id="PTHR35090">
    <property type="entry name" value="DNA-DIRECTED RNA POLYMERASE SUBUNIT I"/>
    <property type="match status" value="1"/>
</dbReference>
<dbReference type="InterPro" id="IPR004096">
    <property type="entry name" value="V4R"/>
</dbReference>